<dbReference type="EMBL" id="MHIW01000004">
    <property type="protein sequence ID" value="OGY59038.1"/>
    <property type="molecule type" value="Genomic_DNA"/>
</dbReference>
<keyword evidence="4" id="KW-0963">Cytoplasm</keyword>
<evidence type="ECO:0000256" key="4">
    <source>
        <dbReference type="ARBA" id="ARBA00022490"/>
    </source>
</evidence>
<dbReference type="GO" id="GO:0005524">
    <property type="term" value="F:ATP binding"/>
    <property type="evidence" value="ECO:0007669"/>
    <property type="project" value="UniProtKB-KW"/>
</dbReference>
<dbReference type="NCBIfam" id="TIGR00150">
    <property type="entry name" value="T6A_YjeE"/>
    <property type="match status" value="1"/>
</dbReference>
<keyword evidence="8" id="KW-0067">ATP-binding</keyword>
<sequence>MRMISNSPRTTAAIARVLAKEVFKAKSLVVLGLVGELGAGKTTFIKAFIKGLGSKKKVTSPTFIILRRLPLNAKRDIYHIDAYRVKSKDLLQLGLKEVMTRRNIVLVEWAERVKKVLPKNTIWLKLEHGNNKNERYITINRR</sequence>
<organism evidence="11 12">
    <name type="scientific">Candidatus Colwellbacteria bacterium RIFCSPHIGHO2_12_FULL_43_12</name>
    <dbReference type="NCBI Taxonomy" id="1797688"/>
    <lineage>
        <taxon>Bacteria</taxon>
        <taxon>Candidatus Colwelliibacteriota</taxon>
    </lineage>
</organism>
<dbReference type="Proteomes" id="UP000178259">
    <property type="component" value="Unassembled WGS sequence"/>
</dbReference>
<evidence type="ECO:0000256" key="6">
    <source>
        <dbReference type="ARBA" id="ARBA00022723"/>
    </source>
</evidence>
<keyword evidence="9" id="KW-0460">Magnesium</keyword>
<evidence type="ECO:0000256" key="2">
    <source>
        <dbReference type="ARBA" id="ARBA00007599"/>
    </source>
</evidence>
<evidence type="ECO:0000256" key="3">
    <source>
        <dbReference type="ARBA" id="ARBA00019010"/>
    </source>
</evidence>
<keyword evidence="7" id="KW-0547">Nucleotide-binding</keyword>
<evidence type="ECO:0000256" key="1">
    <source>
        <dbReference type="ARBA" id="ARBA00004496"/>
    </source>
</evidence>
<dbReference type="GO" id="GO:0046872">
    <property type="term" value="F:metal ion binding"/>
    <property type="evidence" value="ECO:0007669"/>
    <property type="project" value="UniProtKB-KW"/>
</dbReference>
<reference evidence="11 12" key="1">
    <citation type="journal article" date="2016" name="Nat. Commun.">
        <title>Thousands of microbial genomes shed light on interconnected biogeochemical processes in an aquifer system.</title>
        <authorList>
            <person name="Anantharaman K."/>
            <person name="Brown C.T."/>
            <person name="Hug L.A."/>
            <person name="Sharon I."/>
            <person name="Castelle C.J."/>
            <person name="Probst A.J."/>
            <person name="Thomas B.C."/>
            <person name="Singh A."/>
            <person name="Wilkins M.J."/>
            <person name="Karaoz U."/>
            <person name="Brodie E.L."/>
            <person name="Williams K.H."/>
            <person name="Hubbard S.S."/>
            <person name="Banfield J.F."/>
        </authorList>
    </citation>
    <scope>NUCLEOTIDE SEQUENCE [LARGE SCALE GENOMIC DNA]</scope>
</reference>
<accession>A0A1G1Z344</accession>
<dbReference type="GO" id="GO:0005737">
    <property type="term" value="C:cytoplasm"/>
    <property type="evidence" value="ECO:0007669"/>
    <property type="project" value="UniProtKB-SubCell"/>
</dbReference>
<comment type="similarity">
    <text evidence="2">Belongs to the TsaE family.</text>
</comment>
<comment type="caution">
    <text evidence="11">The sequence shown here is derived from an EMBL/GenBank/DDBJ whole genome shotgun (WGS) entry which is preliminary data.</text>
</comment>
<keyword evidence="5" id="KW-0819">tRNA processing</keyword>
<dbReference type="Gene3D" id="3.40.50.300">
    <property type="entry name" value="P-loop containing nucleotide triphosphate hydrolases"/>
    <property type="match status" value="1"/>
</dbReference>
<dbReference type="InterPro" id="IPR003442">
    <property type="entry name" value="T6A_TsaE"/>
</dbReference>
<protein>
    <recommendedName>
        <fullName evidence="3">tRNA threonylcarbamoyladenosine biosynthesis protein TsaE</fullName>
    </recommendedName>
    <alternativeName>
        <fullName evidence="10">t(6)A37 threonylcarbamoyladenosine biosynthesis protein TsaE</fullName>
    </alternativeName>
</protein>
<dbReference type="GO" id="GO:0002949">
    <property type="term" value="P:tRNA threonylcarbamoyladenosine modification"/>
    <property type="evidence" value="ECO:0007669"/>
    <property type="project" value="InterPro"/>
</dbReference>
<evidence type="ECO:0000256" key="7">
    <source>
        <dbReference type="ARBA" id="ARBA00022741"/>
    </source>
</evidence>
<dbReference type="PANTHER" id="PTHR33540">
    <property type="entry name" value="TRNA THREONYLCARBAMOYLADENOSINE BIOSYNTHESIS PROTEIN TSAE"/>
    <property type="match status" value="1"/>
</dbReference>
<evidence type="ECO:0000256" key="8">
    <source>
        <dbReference type="ARBA" id="ARBA00022840"/>
    </source>
</evidence>
<dbReference type="InterPro" id="IPR027417">
    <property type="entry name" value="P-loop_NTPase"/>
</dbReference>
<comment type="subcellular location">
    <subcellularLocation>
        <location evidence="1">Cytoplasm</location>
    </subcellularLocation>
</comment>
<gene>
    <name evidence="11" type="ORF">A3E61_00660</name>
</gene>
<evidence type="ECO:0000313" key="12">
    <source>
        <dbReference type="Proteomes" id="UP000178259"/>
    </source>
</evidence>
<dbReference type="SUPFAM" id="SSF52540">
    <property type="entry name" value="P-loop containing nucleoside triphosphate hydrolases"/>
    <property type="match status" value="1"/>
</dbReference>
<dbReference type="GO" id="GO:0016740">
    <property type="term" value="F:transferase activity"/>
    <property type="evidence" value="ECO:0007669"/>
    <property type="project" value="UniProtKB-KW"/>
</dbReference>
<dbReference type="AlphaFoldDB" id="A0A1G1Z344"/>
<evidence type="ECO:0000256" key="5">
    <source>
        <dbReference type="ARBA" id="ARBA00022694"/>
    </source>
</evidence>
<evidence type="ECO:0000313" key="11">
    <source>
        <dbReference type="EMBL" id="OGY59038.1"/>
    </source>
</evidence>
<dbReference type="Pfam" id="PF02367">
    <property type="entry name" value="TsaE"/>
    <property type="match status" value="1"/>
</dbReference>
<evidence type="ECO:0000256" key="9">
    <source>
        <dbReference type="ARBA" id="ARBA00022842"/>
    </source>
</evidence>
<evidence type="ECO:0000256" key="10">
    <source>
        <dbReference type="ARBA" id="ARBA00032441"/>
    </source>
</evidence>
<keyword evidence="6" id="KW-0479">Metal-binding</keyword>
<proteinExistence type="inferred from homology"/>
<keyword evidence="11" id="KW-0808">Transferase</keyword>
<dbReference type="PANTHER" id="PTHR33540:SF2">
    <property type="entry name" value="TRNA THREONYLCARBAMOYLADENOSINE BIOSYNTHESIS PROTEIN TSAE"/>
    <property type="match status" value="1"/>
</dbReference>
<name>A0A1G1Z344_9BACT</name>